<feature type="region of interest" description="Disordered" evidence="9">
    <location>
        <begin position="1071"/>
        <end position="1093"/>
    </location>
</feature>
<keyword evidence="6" id="KW-0539">Nucleus</keyword>
<evidence type="ECO:0000256" key="2">
    <source>
        <dbReference type="ARBA" id="ARBA00022723"/>
    </source>
</evidence>
<dbReference type="EMBL" id="LSSK01001882">
    <property type="protein sequence ID" value="OMH78609.1"/>
    <property type="molecule type" value="Genomic_DNA"/>
</dbReference>
<dbReference type="SMART" id="SM00249">
    <property type="entry name" value="PHD"/>
    <property type="match status" value="2"/>
</dbReference>
<dbReference type="SUPFAM" id="SSF57903">
    <property type="entry name" value="FYVE/PHD zinc finger"/>
    <property type="match status" value="1"/>
</dbReference>
<dbReference type="GO" id="GO:0008270">
    <property type="term" value="F:zinc ion binding"/>
    <property type="evidence" value="ECO:0007669"/>
    <property type="project" value="UniProtKB-KW"/>
</dbReference>
<feature type="region of interest" description="Disordered" evidence="9">
    <location>
        <begin position="170"/>
        <end position="190"/>
    </location>
</feature>
<dbReference type="Gene3D" id="2.60.120.650">
    <property type="entry name" value="Cupin"/>
    <property type="match status" value="1"/>
</dbReference>
<comment type="caution">
    <text evidence="12">The sequence shown here is derived from an EMBL/GenBank/DDBJ whole genome shotgun (WGS) entry which is preliminary data.</text>
</comment>
<organism evidence="12 13">
    <name type="scientific">Zancudomyces culisetae</name>
    <name type="common">Gut fungus</name>
    <name type="synonym">Smittium culisetae</name>
    <dbReference type="NCBI Taxonomy" id="1213189"/>
    <lineage>
        <taxon>Eukaryota</taxon>
        <taxon>Fungi</taxon>
        <taxon>Fungi incertae sedis</taxon>
        <taxon>Zoopagomycota</taxon>
        <taxon>Kickxellomycotina</taxon>
        <taxon>Harpellomycetes</taxon>
        <taxon>Harpellales</taxon>
        <taxon>Legeriomycetaceae</taxon>
        <taxon>Zancudomyces</taxon>
    </lineage>
</organism>
<evidence type="ECO:0000256" key="1">
    <source>
        <dbReference type="ARBA" id="ARBA00004123"/>
    </source>
</evidence>
<feature type="coiled-coil region" evidence="8">
    <location>
        <begin position="555"/>
        <end position="582"/>
    </location>
</feature>
<dbReference type="InterPro" id="IPR013083">
    <property type="entry name" value="Znf_RING/FYVE/PHD"/>
</dbReference>
<feature type="domain" description="PHD-type" evidence="10">
    <location>
        <begin position="817"/>
        <end position="868"/>
    </location>
</feature>
<sequence length="1232" mass="140298">MHFGEEKTWYGIPGDQAKAFEAVVKDTVPELFETEPDLLQQLVTMVNPGLLVSKGVDVYMIDQSPGEFVVTFPQAYHAGLNTGFNFNEAVNFGPPDWLHYSRMSSEEYRNNKRMPVFSHEELVLRINYDYARRKLERPDWLVEELEYVLERELEDRQVVRDYDVKQKEIPGQENGVRRGEGGEGEERRDQEENCAECKAQLYQSYLVVDGQEPDKYCLREIGKLLDTEGITKGKITMWYKYTDEQLMRMAGRVIKGNRAERDVIKWIEKYKELRKIKTERVSLAEMRSLLHYGAYLVPASVDTSANESSGKDEDGLSTVRSCMVELNKYVEKMNYYCYLTQALLRLCNKLDVVKSCGKINGTDGIQVLDPVCMYAHNQENEQQQSQNGAHQNVPSESESKGVEVSERPNVFMELYELIMKKHNKKLNSVEWVQESVDKFGDVSANRQRGLSTWYTYGNVIKVENVYNYSVGKQRYDIVSVIDEYFKSKNLDRPKQKLNINVYPSDIELVLKEFQDNHVDCYERRVLEEWVEKARSIEALVDAKVDEVYSNKDIDSKELQMDIAELSADIKEIGLEIKNASQLGVLQSVVKWAALAQKALSNRKTLTQDKVDELISTAETQYNVPKTHKLYVKLMEIQNRVHKWDAELNQTTSSRLNLRNIATLLDKGHNLDLVPNRFSELERLKDSILVFQRGLEDILDRSIREKFSNRPSLLEAQKVYCELEAANVTSLNQTSQLKSIINDAESWQAAVRSSFVNNSGVDSDMVSVLDNVVQSTNHCYVVLQKLKNSSYFMKNKKRIKTSPMLTADSYSNFQSSNGLYCFCLQPNFDATMLSCSLCKSFYHSECLAIPPNHSTSRSFKFNCPLCDHNYKIPHLTKRPPNSLLKNLIHKGRQLNLVCPELDLLLSLVLISRDIISIVAEFIDDVTDNSNSAPHPIVNINIYRVYLLVLMGLEIDILQEDMFVSRLVPPITDILSLLRFKIYGNGNLDSPLLSSKRASAEPYPQSKRRRMPPPPSPPLPVSLPLPSPTLTLPSTATLLPTATATTATSLSPRSLQRVDPALSSGSLLPAISQNQDQNQNQHHEQILDLNEERPRKPRQRFLLPLSLMPTPKNRDLKSEICICQSSPINDPEWNSPNNFVVRCDFCRDYFHVKCMMIELSQAQIICYNQNKHPLNIPGGGATSSSSNGGGSNSGTNVINQAVLNKCANLELFMCPVCCHFGKYNYVFGDIELES</sequence>
<evidence type="ECO:0000256" key="6">
    <source>
        <dbReference type="ARBA" id="ARBA00023242"/>
    </source>
</evidence>
<accession>A0A1R1PCG4</accession>
<keyword evidence="5" id="KW-0408">Iron</keyword>
<evidence type="ECO:0000256" key="4">
    <source>
        <dbReference type="ARBA" id="ARBA00022833"/>
    </source>
</evidence>
<proteinExistence type="predicted"/>
<dbReference type="InterPro" id="IPR048615">
    <property type="entry name" value="KDM5_C-hel"/>
</dbReference>
<comment type="subcellular location">
    <subcellularLocation>
        <location evidence="1">Nucleus</location>
    </subcellularLocation>
</comment>
<evidence type="ECO:0000256" key="3">
    <source>
        <dbReference type="ARBA" id="ARBA00022771"/>
    </source>
</evidence>
<evidence type="ECO:0000256" key="8">
    <source>
        <dbReference type="SAM" id="Coils"/>
    </source>
</evidence>
<dbReference type="Pfam" id="PF21323">
    <property type="entry name" value="KDM5_C-hel"/>
    <property type="match status" value="1"/>
</dbReference>
<feature type="region of interest" description="Disordered" evidence="9">
    <location>
        <begin position="991"/>
        <end position="1025"/>
    </location>
</feature>
<evidence type="ECO:0000256" key="9">
    <source>
        <dbReference type="SAM" id="MobiDB-lite"/>
    </source>
</evidence>
<evidence type="ECO:0000259" key="11">
    <source>
        <dbReference type="PROSITE" id="PS51184"/>
    </source>
</evidence>
<evidence type="ECO:0000256" key="5">
    <source>
        <dbReference type="ARBA" id="ARBA00023004"/>
    </source>
</evidence>
<dbReference type="AlphaFoldDB" id="A0A1R1PCG4"/>
<keyword evidence="2" id="KW-0479">Metal-binding</keyword>
<reference evidence="13" key="1">
    <citation type="submission" date="2017-01" db="EMBL/GenBank/DDBJ databases">
        <authorList>
            <person name="Wang Y."/>
            <person name="White M."/>
            <person name="Kvist S."/>
            <person name="Moncalvo J.-M."/>
        </authorList>
    </citation>
    <scope>NUCLEOTIDE SEQUENCE [LARGE SCALE GENOMIC DNA]</scope>
    <source>
        <strain evidence="13">COL-18-3</strain>
    </source>
</reference>
<gene>
    <name evidence="12" type="ORF">AX774_g7997</name>
</gene>
<dbReference type="GO" id="GO:0000785">
    <property type="term" value="C:chromatin"/>
    <property type="evidence" value="ECO:0007669"/>
    <property type="project" value="TreeGrafter"/>
</dbReference>
<evidence type="ECO:0000313" key="13">
    <source>
        <dbReference type="Proteomes" id="UP000188320"/>
    </source>
</evidence>
<dbReference type="GO" id="GO:0032259">
    <property type="term" value="P:methylation"/>
    <property type="evidence" value="ECO:0007669"/>
    <property type="project" value="UniProtKB-KW"/>
</dbReference>
<keyword evidence="4" id="KW-0862">Zinc</keyword>
<dbReference type="PROSITE" id="PS01359">
    <property type="entry name" value="ZF_PHD_1"/>
    <property type="match status" value="1"/>
</dbReference>
<dbReference type="GO" id="GO:0008168">
    <property type="term" value="F:methyltransferase activity"/>
    <property type="evidence" value="ECO:0007669"/>
    <property type="project" value="UniProtKB-KW"/>
</dbReference>
<keyword evidence="12" id="KW-0489">Methyltransferase</keyword>
<dbReference type="PANTHER" id="PTHR10694:SF33">
    <property type="entry name" value="LYSINE-SPECIFIC DEMETHYLASE 5"/>
    <property type="match status" value="1"/>
</dbReference>
<dbReference type="Pfam" id="PF08429">
    <property type="entry name" value="PLU-1"/>
    <property type="match status" value="1"/>
</dbReference>
<evidence type="ECO:0000259" key="10">
    <source>
        <dbReference type="PROSITE" id="PS50016"/>
    </source>
</evidence>
<evidence type="ECO:0000256" key="7">
    <source>
        <dbReference type="PROSITE-ProRule" id="PRU00146"/>
    </source>
</evidence>
<dbReference type="SUPFAM" id="SSF51197">
    <property type="entry name" value="Clavaminate synthase-like"/>
    <property type="match status" value="1"/>
</dbReference>
<dbReference type="InterPro" id="IPR011011">
    <property type="entry name" value="Znf_FYVE_PHD"/>
</dbReference>
<dbReference type="InterPro" id="IPR019786">
    <property type="entry name" value="Zinc_finger_PHD-type_CS"/>
</dbReference>
<protein>
    <submittedName>
        <fullName evidence="12">Lysine-specific demethylase lid</fullName>
    </submittedName>
</protein>
<dbReference type="OrthoDB" id="1678912at2759"/>
<keyword evidence="13" id="KW-1185">Reference proteome</keyword>
<feature type="domain" description="JmjC" evidence="11">
    <location>
        <begin position="1"/>
        <end position="109"/>
    </location>
</feature>
<dbReference type="InterPro" id="IPR003347">
    <property type="entry name" value="JmjC_dom"/>
</dbReference>
<feature type="compositionally biased region" description="Pro residues" evidence="9">
    <location>
        <begin position="1010"/>
        <end position="1025"/>
    </location>
</feature>
<dbReference type="PANTHER" id="PTHR10694">
    <property type="entry name" value="LYSINE-SPECIFIC DEMETHYLASE"/>
    <property type="match status" value="1"/>
</dbReference>
<dbReference type="Proteomes" id="UP000188320">
    <property type="component" value="Unassembled WGS sequence"/>
</dbReference>
<keyword evidence="3 7" id="KW-0863">Zinc-finger</keyword>
<dbReference type="InterPro" id="IPR013637">
    <property type="entry name" value="Lys_sp_deMease-like_dom"/>
</dbReference>
<dbReference type="InterPro" id="IPR019787">
    <property type="entry name" value="Znf_PHD-finger"/>
</dbReference>
<keyword evidence="12" id="KW-0808">Transferase</keyword>
<dbReference type="GO" id="GO:0006355">
    <property type="term" value="P:regulation of DNA-templated transcription"/>
    <property type="evidence" value="ECO:0007669"/>
    <property type="project" value="TreeGrafter"/>
</dbReference>
<dbReference type="InterPro" id="IPR001965">
    <property type="entry name" value="Znf_PHD"/>
</dbReference>
<dbReference type="Gene3D" id="3.30.40.10">
    <property type="entry name" value="Zinc/RING finger domain, C3HC4 (zinc finger)"/>
    <property type="match status" value="2"/>
</dbReference>
<evidence type="ECO:0000313" key="12">
    <source>
        <dbReference type="EMBL" id="OMH78609.1"/>
    </source>
</evidence>
<feature type="compositionally biased region" description="Basic and acidic residues" evidence="9">
    <location>
        <begin position="1079"/>
        <end position="1092"/>
    </location>
</feature>
<dbReference type="PROSITE" id="PS51184">
    <property type="entry name" value="JMJC"/>
    <property type="match status" value="1"/>
</dbReference>
<name>A0A1R1PCG4_ZANCU</name>
<dbReference type="Pfam" id="PF00628">
    <property type="entry name" value="PHD"/>
    <property type="match status" value="1"/>
</dbReference>
<dbReference type="GO" id="GO:0005634">
    <property type="term" value="C:nucleus"/>
    <property type="evidence" value="ECO:0007669"/>
    <property type="project" value="UniProtKB-SubCell"/>
</dbReference>
<dbReference type="Pfam" id="PF02373">
    <property type="entry name" value="JmjC"/>
    <property type="match status" value="1"/>
</dbReference>
<dbReference type="PROSITE" id="PS50016">
    <property type="entry name" value="ZF_PHD_2"/>
    <property type="match status" value="1"/>
</dbReference>
<dbReference type="SMART" id="SM00558">
    <property type="entry name" value="JmjC"/>
    <property type="match status" value="1"/>
</dbReference>
<feature type="region of interest" description="Disordered" evidence="9">
    <location>
        <begin position="379"/>
        <end position="403"/>
    </location>
</feature>
<keyword evidence="8" id="KW-0175">Coiled coil</keyword>
<dbReference type="GO" id="GO:0034647">
    <property type="term" value="F:histone H3K4me/H3K4me2/H3K4me3 demethylase activity"/>
    <property type="evidence" value="ECO:0007669"/>
    <property type="project" value="TreeGrafter"/>
</dbReference>